<gene>
    <name evidence="2" type="ORF">CA54_46790</name>
</gene>
<reference evidence="2 3" key="1">
    <citation type="submission" date="2019-02" db="EMBL/GenBank/DDBJ databases">
        <title>Deep-cultivation of Planctomycetes and their phenomic and genomic characterization uncovers novel biology.</title>
        <authorList>
            <person name="Wiegand S."/>
            <person name="Jogler M."/>
            <person name="Boedeker C."/>
            <person name="Pinto D."/>
            <person name="Vollmers J."/>
            <person name="Rivas-Marin E."/>
            <person name="Kohn T."/>
            <person name="Peeters S.H."/>
            <person name="Heuer A."/>
            <person name="Rast P."/>
            <person name="Oberbeckmann S."/>
            <person name="Bunk B."/>
            <person name="Jeske O."/>
            <person name="Meyerdierks A."/>
            <person name="Storesund J.E."/>
            <person name="Kallscheuer N."/>
            <person name="Luecker S."/>
            <person name="Lage O.M."/>
            <person name="Pohl T."/>
            <person name="Merkel B.J."/>
            <person name="Hornburger P."/>
            <person name="Mueller R.-W."/>
            <person name="Bruemmer F."/>
            <person name="Labrenz M."/>
            <person name="Spormann A.M."/>
            <person name="Op Den Camp H."/>
            <person name="Overmann J."/>
            <person name="Amann R."/>
            <person name="Jetten M.S.M."/>
            <person name="Mascher T."/>
            <person name="Medema M.H."/>
            <person name="Devos D.P."/>
            <person name="Kaster A.-K."/>
            <person name="Ovreas L."/>
            <person name="Rohde M."/>
            <person name="Galperin M.Y."/>
            <person name="Jogler C."/>
        </authorList>
    </citation>
    <scope>NUCLEOTIDE SEQUENCE [LARGE SCALE GENOMIC DNA]</scope>
    <source>
        <strain evidence="2 3">CA54</strain>
    </source>
</reference>
<proteinExistence type="predicted"/>
<comment type="caution">
    <text evidence="2">The sequence shown here is derived from an EMBL/GenBank/DDBJ whole genome shotgun (WGS) entry which is preliminary data.</text>
</comment>
<evidence type="ECO:0000313" key="3">
    <source>
        <dbReference type="Proteomes" id="UP000320735"/>
    </source>
</evidence>
<sequence>MASHVVWTAREVCSGERSRWSGNSRNNRKNVNSNNRNNRRSNNQQRAGRNQSRNDRPAMFGFAR</sequence>
<evidence type="ECO:0000256" key="1">
    <source>
        <dbReference type="SAM" id="MobiDB-lite"/>
    </source>
</evidence>
<accession>A0A5C6BCV8</accession>
<name>A0A5C6BCV8_9PLAN</name>
<feature type="region of interest" description="Disordered" evidence="1">
    <location>
        <begin position="1"/>
        <end position="64"/>
    </location>
</feature>
<organism evidence="2 3">
    <name type="scientific">Symmachiella macrocystis</name>
    <dbReference type="NCBI Taxonomy" id="2527985"/>
    <lineage>
        <taxon>Bacteria</taxon>
        <taxon>Pseudomonadati</taxon>
        <taxon>Planctomycetota</taxon>
        <taxon>Planctomycetia</taxon>
        <taxon>Planctomycetales</taxon>
        <taxon>Planctomycetaceae</taxon>
        <taxon>Symmachiella</taxon>
    </lineage>
</organism>
<dbReference type="EMBL" id="SJPP01000002">
    <property type="protein sequence ID" value="TWU09437.1"/>
    <property type="molecule type" value="Genomic_DNA"/>
</dbReference>
<feature type="compositionally biased region" description="Low complexity" evidence="1">
    <location>
        <begin position="20"/>
        <end position="51"/>
    </location>
</feature>
<dbReference type="AlphaFoldDB" id="A0A5C6BCV8"/>
<evidence type="ECO:0000313" key="2">
    <source>
        <dbReference type="EMBL" id="TWU09437.1"/>
    </source>
</evidence>
<protein>
    <submittedName>
        <fullName evidence="2">Uncharacterized protein</fullName>
    </submittedName>
</protein>
<dbReference type="Proteomes" id="UP000320735">
    <property type="component" value="Unassembled WGS sequence"/>
</dbReference>
<keyword evidence="3" id="KW-1185">Reference proteome</keyword>